<dbReference type="GeneID" id="83695312"/>
<organism evidence="1 2">
    <name type="scientific">Auritidibacter ignavus</name>
    <dbReference type="NCBI Taxonomy" id="678932"/>
    <lineage>
        <taxon>Bacteria</taxon>
        <taxon>Bacillati</taxon>
        <taxon>Actinomycetota</taxon>
        <taxon>Actinomycetes</taxon>
        <taxon>Micrococcales</taxon>
        <taxon>Micrococcaceae</taxon>
        <taxon>Auritidibacter</taxon>
    </lineage>
</organism>
<reference evidence="1 2" key="1">
    <citation type="submission" date="2023-03" db="EMBL/GenBank/DDBJ databases">
        <title>Complete genome sequences of several Auritidibacter ignavus strains isolated from ear infections.</title>
        <authorList>
            <person name="Baehr T."/>
            <person name="Baumhoegger A.M."/>
        </authorList>
    </citation>
    <scope>NUCLEOTIDE SEQUENCE [LARGE SCALE GENOMIC DNA]</scope>
    <source>
        <strain evidence="1 2">BABAE-6</strain>
    </source>
</reference>
<keyword evidence="2" id="KW-1185">Reference proteome</keyword>
<sequence>MTEPIPTDGLAEMLERFQKQGVDFQTAFNMMNRQLGGNFPA</sequence>
<name>A0AAJ6DDE7_9MICC</name>
<proteinExistence type="predicted"/>
<dbReference type="AlphaFoldDB" id="A0AAJ6DDE7"/>
<dbReference type="RefSeq" id="WP_279587223.1">
    <property type="nucleotide sequence ID" value="NZ_CP122561.1"/>
</dbReference>
<dbReference type="EMBL" id="CP122566">
    <property type="protein sequence ID" value="WGH94141.1"/>
    <property type="molecule type" value="Genomic_DNA"/>
</dbReference>
<evidence type="ECO:0000313" key="1">
    <source>
        <dbReference type="EMBL" id="WGH94141.1"/>
    </source>
</evidence>
<gene>
    <name evidence="1" type="ORF">QDX21_04945</name>
</gene>
<accession>A0AAJ6DDE7</accession>
<dbReference type="Proteomes" id="UP001224674">
    <property type="component" value="Chromosome"/>
</dbReference>
<protein>
    <submittedName>
        <fullName evidence="1">Uncharacterized protein</fullName>
    </submittedName>
</protein>
<evidence type="ECO:0000313" key="2">
    <source>
        <dbReference type="Proteomes" id="UP001224674"/>
    </source>
</evidence>